<organism evidence="9 10">
    <name type="scientific">Mycolicibacterium smegmatis (strain MKD8)</name>
    <name type="common">Mycobacterium smegmatis</name>
    <dbReference type="NCBI Taxonomy" id="1214915"/>
    <lineage>
        <taxon>Bacteria</taxon>
        <taxon>Bacillati</taxon>
        <taxon>Actinomycetota</taxon>
        <taxon>Actinomycetes</taxon>
        <taxon>Mycobacteriales</taxon>
        <taxon>Mycobacteriaceae</taxon>
        <taxon>Mycolicibacterium</taxon>
    </lineage>
</organism>
<dbReference type="AlphaFoldDB" id="A0A2U9Q053"/>
<dbReference type="GO" id="GO:0005886">
    <property type="term" value="C:plasma membrane"/>
    <property type="evidence" value="ECO:0007669"/>
    <property type="project" value="TreeGrafter"/>
</dbReference>
<feature type="transmembrane region" description="Helical" evidence="8">
    <location>
        <begin position="37"/>
        <end position="61"/>
    </location>
</feature>
<dbReference type="Proteomes" id="UP000011200">
    <property type="component" value="Chromosome"/>
</dbReference>
<dbReference type="Gene3D" id="1.10.4160.10">
    <property type="entry name" value="Hydantoin permease"/>
    <property type="match status" value="1"/>
</dbReference>
<feature type="compositionally biased region" description="Low complexity" evidence="7">
    <location>
        <begin position="1"/>
        <end position="14"/>
    </location>
</feature>
<reference evidence="9 10" key="1">
    <citation type="journal article" date="2013" name="Genome Announc.">
        <title>Draft genome sequence of MKD8, a conjugal recipient Mycobacterium smegmatis strain.</title>
        <authorList>
            <person name="Gray T.A."/>
            <person name="Palumbo M.J."/>
            <person name="Derbyshire K.M."/>
        </authorList>
    </citation>
    <scope>NUCLEOTIDE SEQUENCE [LARGE SCALE GENOMIC DNA]</scope>
    <source>
        <strain evidence="9 10">MKD8</strain>
    </source>
</reference>
<evidence type="ECO:0000256" key="1">
    <source>
        <dbReference type="ARBA" id="ARBA00004141"/>
    </source>
</evidence>
<evidence type="ECO:0000313" key="10">
    <source>
        <dbReference type="Proteomes" id="UP000011200"/>
    </source>
</evidence>
<comment type="subcellular location">
    <subcellularLocation>
        <location evidence="1">Membrane</location>
        <topology evidence="1">Multi-pass membrane protein</topology>
    </subcellularLocation>
</comment>
<evidence type="ECO:0000256" key="5">
    <source>
        <dbReference type="ARBA" id="ARBA00022989"/>
    </source>
</evidence>
<dbReference type="PANTHER" id="PTHR31806">
    <property type="entry name" value="PURINE-CYTOSINE PERMEASE FCY2-RELATED"/>
    <property type="match status" value="1"/>
</dbReference>
<dbReference type="PANTHER" id="PTHR31806:SF1">
    <property type="entry name" value="PURINE-CYTOSINE PERMEASE FCY2-RELATED"/>
    <property type="match status" value="1"/>
</dbReference>
<feature type="region of interest" description="Disordered" evidence="7">
    <location>
        <begin position="1"/>
        <end position="21"/>
    </location>
</feature>
<comment type="similarity">
    <text evidence="2">Belongs to the purine-cytosine permease (2.A.39) family.</text>
</comment>
<name>A0A2U9Q053_MYCSE</name>
<proteinExistence type="inferred from homology"/>
<evidence type="ECO:0000256" key="2">
    <source>
        <dbReference type="ARBA" id="ARBA00008974"/>
    </source>
</evidence>
<dbReference type="InterPro" id="IPR001248">
    <property type="entry name" value="Pur-cyt_permease"/>
</dbReference>
<dbReference type="InterPro" id="IPR026030">
    <property type="entry name" value="Pur-cyt_permease_Fcy2/21/22"/>
</dbReference>
<keyword evidence="4 8" id="KW-0812">Transmembrane</keyword>
<feature type="transmembrane region" description="Helical" evidence="8">
    <location>
        <begin position="67"/>
        <end position="87"/>
    </location>
</feature>
<evidence type="ECO:0000256" key="7">
    <source>
        <dbReference type="SAM" id="MobiDB-lite"/>
    </source>
</evidence>
<gene>
    <name evidence="9" type="ORF">D806_065180</name>
</gene>
<evidence type="ECO:0000256" key="3">
    <source>
        <dbReference type="ARBA" id="ARBA00022448"/>
    </source>
</evidence>
<keyword evidence="6 8" id="KW-0472">Membrane</keyword>
<evidence type="ECO:0000256" key="8">
    <source>
        <dbReference type="SAM" id="Phobius"/>
    </source>
</evidence>
<dbReference type="GO" id="GO:0022857">
    <property type="term" value="F:transmembrane transporter activity"/>
    <property type="evidence" value="ECO:0007669"/>
    <property type="project" value="InterPro"/>
</dbReference>
<accession>A0A2U9Q053</accession>
<dbReference type="EMBL" id="CP027541">
    <property type="protein sequence ID" value="AWT57451.1"/>
    <property type="molecule type" value="Genomic_DNA"/>
</dbReference>
<sequence length="133" mass="13842">MSATATGTPLPGTTESLESDLTVIPESSRTTDVRGQFWIWAGANIAPINWILGALGVSMGLGLFETIAVLAVGNAIGMSLFGTFVVIGQRTGVTGMVLSRAVFGRRGPTCPPPCRPWCAWGGVRSTPGSCSTW</sequence>
<evidence type="ECO:0000256" key="6">
    <source>
        <dbReference type="ARBA" id="ARBA00023136"/>
    </source>
</evidence>
<evidence type="ECO:0000313" key="9">
    <source>
        <dbReference type="EMBL" id="AWT57451.1"/>
    </source>
</evidence>
<evidence type="ECO:0000256" key="4">
    <source>
        <dbReference type="ARBA" id="ARBA00022692"/>
    </source>
</evidence>
<dbReference type="Pfam" id="PF02133">
    <property type="entry name" value="Transp_cyt_pur"/>
    <property type="match status" value="1"/>
</dbReference>
<keyword evidence="5 8" id="KW-1133">Transmembrane helix</keyword>
<protein>
    <submittedName>
        <fullName evidence="9">Permease, cytosine/purines, uracil, thiamine, allantoin family protein</fullName>
    </submittedName>
</protein>
<keyword evidence="3" id="KW-0813">Transport</keyword>
<reference evidence="10" key="2">
    <citation type="submission" date="2018-03" db="EMBL/GenBank/DDBJ databases">
        <authorList>
            <person name="Derbyshire K."/>
            <person name="Gray T.A."/>
            <person name="Champion M."/>
        </authorList>
    </citation>
    <scope>NUCLEOTIDE SEQUENCE [LARGE SCALE GENOMIC DNA]</scope>
    <source>
        <strain evidence="10">MKD8</strain>
    </source>
</reference>